<comment type="caution">
    <text evidence="3">The sequence shown here is derived from an EMBL/GenBank/DDBJ whole genome shotgun (WGS) entry which is preliminary data.</text>
</comment>
<gene>
    <name evidence="3" type="ORF">QEH59_14850</name>
</gene>
<organism evidence="3 4">
    <name type="scientific">Thalassobacterium sedimentorum</name>
    <dbReference type="NCBI Taxonomy" id="3041258"/>
    <lineage>
        <taxon>Bacteria</taxon>
        <taxon>Pseudomonadati</taxon>
        <taxon>Verrucomicrobiota</taxon>
        <taxon>Opitutia</taxon>
        <taxon>Puniceicoccales</taxon>
        <taxon>Coraliomargaritaceae</taxon>
        <taxon>Thalassobacterium</taxon>
    </lineage>
</organism>
<evidence type="ECO:0000313" key="3">
    <source>
        <dbReference type="EMBL" id="MDQ8195711.1"/>
    </source>
</evidence>
<dbReference type="PANTHER" id="PTHR12143:SF43">
    <property type="entry name" value="PUTATIVE-RELATED"/>
    <property type="match status" value="1"/>
</dbReference>
<dbReference type="Pfam" id="PF07971">
    <property type="entry name" value="Glyco_hydro_92"/>
    <property type="match status" value="1"/>
</dbReference>
<keyword evidence="4" id="KW-1185">Reference proteome</keyword>
<proteinExistence type="predicted"/>
<dbReference type="SUPFAM" id="SSF48208">
    <property type="entry name" value="Six-hairpin glycosidases"/>
    <property type="match status" value="1"/>
</dbReference>
<dbReference type="InterPro" id="IPR014718">
    <property type="entry name" value="GH-type_carb-bd"/>
</dbReference>
<feature type="domain" description="Glycosyl hydrolase family 92 N-terminal" evidence="2">
    <location>
        <begin position="7"/>
        <end position="212"/>
    </location>
</feature>
<name>A0ABU1APN1_9BACT</name>
<dbReference type="RefSeq" id="WP_308986162.1">
    <property type="nucleotide sequence ID" value="NZ_JARXIC010000030.1"/>
</dbReference>
<dbReference type="PANTHER" id="PTHR12143">
    <property type="entry name" value="PEPTIDE N-GLYCANASE PNGASE -RELATED"/>
    <property type="match status" value="1"/>
</dbReference>
<dbReference type="EMBL" id="JARXIC010000030">
    <property type="protein sequence ID" value="MDQ8195711.1"/>
    <property type="molecule type" value="Genomic_DNA"/>
</dbReference>
<dbReference type="Gene3D" id="1.20.1610.10">
    <property type="entry name" value="alpha-1,2-mannosidases domains"/>
    <property type="match status" value="1"/>
</dbReference>
<dbReference type="InterPro" id="IPR012939">
    <property type="entry name" value="Glyco_hydro_92"/>
</dbReference>
<evidence type="ECO:0000313" key="4">
    <source>
        <dbReference type="Proteomes" id="UP001243717"/>
    </source>
</evidence>
<dbReference type="Gene3D" id="1.20.1050.60">
    <property type="entry name" value="alpha-1,2-mannosidase"/>
    <property type="match status" value="1"/>
</dbReference>
<reference evidence="3 4" key="1">
    <citation type="submission" date="2023-04" db="EMBL/GenBank/DDBJ databases">
        <title>A novel bacteria isolated from coastal sediment.</title>
        <authorList>
            <person name="Liu X.-J."/>
            <person name="Du Z.-J."/>
        </authorList>
    </citation>
    <scope>NUCLEOTIDE SEQUENCE [LARGE SCALE GENOMIC DNA]</scope>
    <source>
        <strain evidence="3 4">SDUM461004</strain>
    </source>
</reference>
<dbReference type="InterPro" id="IPR041371">
    <property type="entry name" value="GH92_N"/>
</dbReference>
<feature type="domain" description="Glycosyl hydrolase family 92" evidence="1">
    <location>
        <begin position="220"/>
        <end position="643"/>
    </location>
</feature>
<dbReference type="NCBIfam" id="TIGR01180">
    <property type="entry name" value="aman2_put"/>
    <property type="match status" value="1"/>
</dbReference>
<dbReference type="Pfam" id="PF17678">
    <property type="entry name" value="Glyco_hydro_92N"/>
    <property type="match status" value="1"/>
</dbReference>
<dbReference type="EC" id="3.2.1.-" evidence="3"/>
<accession>A0ABU1APN1</accession>
<dbReference type="InterPro" id="IPR050883">
    <property type="entry name" value="PNGase"/>
</dbReference>
<dbReference type="Proteomes" id="UP001243717">
    <property type="component" value="Unassembled WGS sequence"/>
</dbReference>
<evidence type="ECO:0000259" key="1">
    <source>
        <dbReference type="Pfam" id="PF07971"/>
    </source>
</evidence>
<dbReference type="InterPro" id="IPR005887">
    <property type="entry name" value="GH92_a_mannosidase_put"/>
</dbReference>
<keyword evidence="3" id="KW-0378">Hydrolase</keyword>
<keyword evidence="3" id="KW-0326">Glycosidase</keyword>
<protein>
    <submittedName>
        <fullName evidence="3">GH92 family glycosyl hydrolase</fullName>
        <ecNumber evidence="3">3.2.1.-</ecNumber>
    </submittedName>
</protein>
<dbReference type="Gene3D" id="3.30.2080.10">
    <property type="entry name" value="GH92 mannosidase domain"/>
    <property type="match status" value="1"/>
</dbReference>
<dbReference type="InterPro" id="IPR008928">
    <property type="entry name" value="6-hairpin_glycosidase_sf"/>
</dbReference>
<dbReference type="GO" id="GO:0016798">
    <property type="term" value="F:hydrolase activity, acting on glycosyl bonds"/>
    <property type="evidence" value="ECO:0007669"/>
    <property type="project" value="UniProtKB-KW"/>
</dbReference>
<dbReference type="Gene3D" id="2.70.98.10">
    <property type="match status" value="1"/>
</dbReference>
<sequence>MLDLSCINLLQGTNSDREFSRGNTLPIVARPWGLHHWTLQTGQSPWTFNQLSRRLQGVRLTHQPSPWMRDYCSLAFLPFTGPVQDSPEHQASAYRVEDCVLRPEQLQFSLLRYGIDVKLTSTERGALVVLRFRPGVVPRVAFYFDGEHTFESIASNRIAGNSWDHRDTLHESFRLNYLADFSVEPVDVVQTEFGGYVEFSQDTESVEMRMAGSFISGEIAALSLKRELIGRSFEQIADEGESRWLSLLGRIRISPKSADQAARFYSCLYRCLLFPRFLDELDAEGKVVHRSPSDGVVYAGPLCADSGFWDAYRTLYPLLALVYPDVLNRMMEGWLNACRQCSWAPKWPSPGPRACMIGTHYDVVVADAVCKGVTDWDVEEAFSYLWKNATEPSDDSLFGREGLQDYIDLGYLPADQHPHSVCCTLDYAYNDFAVAQVARYLGKHEQAKSLGKRTQSYRNVFDAEVGFMRGRLMDGQWETPFREFAWGGAFIEGGPWQHVFNVPHDHEGLAACFGGAHQVCEKLDEMLSSESRFEAGTYNYEIHEATEMALAGFGQYAHGNQPVHAFLFLYGLLGQPQKMQYWIRRVCEDYYSKDDFPGDEDNGEMSAWYIWSALGLFPFCPGKPEYIMFEPLIGDWKITVGETEICSSELQHVAIDQGSRIISHDVITSR</sequence>
<evidence type="ECO:0000259" key="2">
    <source>
        <dbReference type="Pfam" id="PF17678"/>
    </source>
</evidence>